<sequence length="102" mass="11664">MDAIQLEHLIEAQVPFTRDQLESAIGLGVDLTHIDTSKIKSMKKLFSKVQHFKGTITDWDTSNVTTMASMFHRSSFNQPLNWDTSQVTNMAGMFQWSKFNQP</sequence>
<protein>
    <submittedName>
        <fullName evidence="1">BspA family leucine-rich repeat surface protein</fullName>
    </submittedName>
</protein>
<accession>A0A7Z0MML0</accession>
<organism evidence="1 2">
    <name type="scientific">Candidatus Methanofishera endochildressiae</name>
    <dbReference type="NCBI Taxonomy" id="2738884"/>
    <lineage>
        <taxon>Bacteria</taxon>
        <taxon>Pseudomonadati</taxon>
        <taxon>Pseudomonadota</taxon>
        <taxon>Gammaproteobacteria</taxon>
        <taxon>Candidatus Methanofishera</taxon>
    </lineage>
</organism>
<dbReference type="NCBIfam" id="TIGR02167">
    <property type="entry name" value="Liste_lipo_26"/>
    <property type="match status" value="2"/>
</dbReference>
<evidence type="ECO:0000313" key="2">
    <source>
        <dbReference type="Proteomes" id="UP000537890"/>
    </source>
</evidence>
<dbReference type="InterPro" id="IPR011889">
    <property type="entry name" value="Liste_lipo_26"/>
</dbReference>
<gene>
    <name evidence="1" type="ORF">H0A75_00035</name>
</gene>
<dbReference type="AlphaFoldDB" id="A0A7Z0MML0"/>
<proteinExistence type="predicted"/>
<evidence type="ECO:0000313" key="1">
    <source>
        <dbReference type="EMBL" id="NYT46333.1"/>
    </source>
</evidence>
<dbReference type="InterPro" id="IPR005046">
    <property type="entry name" value="DUF285"/>
</dbReference>
<name>A0A7Z0MML0_9GAMM</name>
<dbReference type="EMBL" id="JACCHS010000001">
    <property type="protein sequence ID" value="NYT46333.1"/>
    <property type="molecule type" value="Genomic_DNA"/>
</dbReference>
<reference evidence="1 2" key="1">
    <citation type="submission" date="2020-05" db="EMBL/GenBank/DDBJ databases">
        <title>Horizontal transmission and recombination maintain forever young bacterial symbiont genomes.</title>
        <authorList>
            <person name="Russell S.L."/>
            <person name="Pepper-Tunick E."/>
            <person name="Svedberg J."/>
            <person name="Byrne A."/>
            <person name="Ruelas Castillo J."/>
            <person name="Vollmers C."/>
            <person name="Beinart R.A."/>
            <person name="Corbett-Detig R."/>
        </authorList>
    </citation>
    <scope>NUCLEOTIDE SEQUENCE [LARGE SCALE GENOMIC DNA]</scope>
    <source>
        <strain evidence="1">4727-3</strain>
    </source>
</reference>
<dbReference type="Proteomes" id="UP000537890">
    <property type="component" value="Unassembled WGS sequence"/>
</dbReference>
<dbReference type="Pfam" id="PF03382">
    <property type="entry name" value="DUF285"/>
    <property type="match status" value="1"/>
</dbReference>
<comment type="caution">
    <text evidence="1">The sequence shown here is derived from an EMBL/GenBank/DDBJ whole genome shotgun (WGS) entry which is preliminary data.</text>
</comment>